<dbReference type="Proteomes" id="UP001056120">
    <property type="component" value="Linkage Group LG02"/>
</dbReference>
<comment type="caution">
    <text evidence="1">The sequence shown here is derived from an EMBL/GenBank/DDBJ whole genome shotgun (WGS) entry which is preliminary data.</text>
</comment>
<reference evidence="2" key="1">
    <citation type="journal article" date="2022" name="Mol. Ecol. Resour.">
        <title>The genomes of chicory, endive, great burdock and yacon provide insights into Asteraceae palaeo-polyploidization history and plant inulin production.</title>
        <authorList>
            <person name="Fan W."/>
            <person name="Wang S."/>
            <person name="Wang H."/>
            <person name="Wang A."/>
            <person name="Jiang F."/>
            <person name="Liu H."/>
            <person name="Zhao H."/>
            <person name="Xu D."/>
            <person name="Zhang Y."/>
        </authorList>
    </citation>
    <scope>NUCLEOTIDE SEQUENCE [LARGE SCALE GENOMIC DNA]</scope>
    <source>
        <strain evidence="2">cv. Yunnan</strain>
    </source>
</reference>
<sequence length="156" mass="17207">MEACRECVNNTMPFLKQKCPKEKEGVAWTVLKTMMCMVRYADTPRQGNLDKWAWNVFSTPPNKTPATAAELEKGVSSLADKLKDKAAGGDSAKKYESGSISYGPGSRTLYGSMQCLPHIAEVQCRQCLSDATTRSLNDCTKSRRFVGISLSANCYF</sequence>
<name>A0ACB9K0B8_9ASTR</name>
<reference evidence="1 2" key="2">
    <citation type="journal article" date="2022" name="Mol. Ecol. Resour.">
        <title>The genomes of chicory, endive, great burdock and yacon provide insights into Asteraceae paleo-polyploidization history and plant inulin production.</title>
        <authorList>
            <person name="Fan W."/>
            <person name="Wang S."/>
            <person name="Wang H."/>
            <person name="Wang A."/>
            <person name="Jiang F."/>
            <person name="Liu H."/>
            <person name="Zhao H."/>
            <person name="Xu D."/>
            <person name="Zhang Y."/>
        </authorList>
    </citation>
    <scope>NUCLEOTIDE SEQUENCE [LARGE SCALE GENOMIC DNA]</scope>
    <source>
        <strain evidence="2">cv. Yunnan</strain>
        <tissue evidence="1">Leaves</tissue>
    </source>
</reference>
<keyword evidence="2" id="KW-1185">Reference proteome</keyword>
<gene>
    <name evidence="1" type="ORF">L1987_07386</name>
</gene>
<dbReference type="EMBL" id="CM042019">
    <property type="protein sequence ID" value="KAI3825765.1"/>
    <property type="molecule type" value="Genomic_DNA"/>
</dbReference>
<protein>
    <submittedName>
        <fullName evidence="1">Uncharacterized protein</fullName>
    </submittedName>
</protein>
<accession>A0ACB9K0B8</accession>
<proteinExistence type="predicted"/>
<evidence type="ECO:0000313" key="1">
    <source>
        <dbReference type="EMBL" id="KAI3825765.1"/>
    </source>
</evidence>
<evidence type="ECO:0000313" key="2">
    <source>
        <dbReference type="Proteomes" id="UP001056120"/>
    </source>
</evidence>
<organism evidence="1 2">
    <name type="scientific">Smallanthus sonchifolius</name>
    <dbReference type="NCBI Taxonomy" id="185202"/>
    <lineage>
        <taxon>Eukaryota</taxon>
        <taxon>Viridiplantae</taxon>
        <taxon>Streptophyta</taxon>
        <taxon>Embryophyta</taxon>
        <taxon>Tracheophyta</taxon>
        <taxon>Spermatophyta</taxon>
        <taxon>Magnoliopsida</taxon>
        <taxon>eudicotyledons</taxon>
        <taxon>Gunneridae</taxon>
        <taxon>Pentapetalae</taxon>
        <taxon>asterids</taxon>
        <taxon>campanulids</taxon>
        <taxon>Asterales</taxon>
        <taxon>Asteraceae</taxon>
        <taxon>Asteroideae</taxon>
        <taxon>Heliantheae alliance</taxon>
        <taxon>Millerieae</taxon>
        <taxon>Smallanthus</taxon>
    </lineage>
</organism>